<feature type="signal peptide" evidence="1">
    <location>
        <begin position="1"/>
        <end position="39"/>
    </location>
</feature>
<feature type="domain" description="Fibronectin type-III" evidence="2">
    <location>
        <begin position="29"/>
        <end position="121"/>
    </location>
</feature>
<dbReference type="EMBL" id="JBBUKT010000002">
    <property type="protein sequence ID" value="MEK7949894.1"/>
    <property type="molecule type" value="Genomic_DNA"/>
</dbReference>
<organism evidence="3 4">
    <name type="scientific">Luteolibacter soli</name>
    <dbReference type="NCBI Taxonomy" id="3135280"/>
    <lineage>
        <taxon>Bacteria</taxon>
        <taxon>Pseudomonadati</taxon>
        <taxon>Verrucomicrobiota</taxon>
        <taxon>Verrucomicrobiia</taxon>
        <taxon>Verrucomicrobiales</taxon>
        <taxon>Verrucomicrobiaceae</taxon>
        <taxon>Luteolibacter</taxon>
    </lineage>
</organism>
<dbReference type="SMART" id="SM00060">
    <property type="entry name" value="FN3"/>
    <property type="match status" value="1"/>
</dbReference>
<dbReference type="Pfam" id="PF00041">
    <property type="entry name" value="fn3"/>
    <property type="match status" value="1"/>
</dbReference>
<gene>
    <name evidence="3" type="ORF">WKV53_05290</name>
</gene>
<keyword evidence="4" id="KW-1185">Reference proteome</keyword>
<evidence type="ECO:0000313" key="3">
    <source>
        <dbReference type="EMBL" id="MEK7949894.1"/>
    </source>
</evidence>
<dbReference type="NCBIfam" id="NF012211">
    <property type="entry name" value="tand_rpt_95"/>
    <property type="match status" value="9"/>
</dbReference>
<proteinExistence type="predicted"/>
<dbReference type="InterPro" id="IPR036116">
    <property type="entry name" value="FN3_sf"/>
</dbReference>
<dbReference type="SUPFAM" id="SSF49265">
    <property type="entry name" value="Fibronectin type III"/>
    <property type="match status" value="1"/>
</dbReference>
<sequence length="1026" mass="104073">MNHLVAANKKPPLPLAQKLPKILAAVFAAALSFAGSASAAGTNSVSLAWDPNPETDLAGYRLQYGLTPGSYPNVIDAGKTTSATATGLNQGTTYYFTVVAYNTAGQTGTASSEVSYTVPGTPNTAPAASDFSLTVAEDGQATATLSGTDGEGDLLTYSIVSAPTKGTLTGTAPNLTYKPAANATGSDSFTYRANDGALNSANATVSITITPVNDLPVASAKSATVAEDGQVAITLSGSDVDGDVLTYEIVTAPTKGTLSGTAPNLTYKPAANLNGSDSFTYRVNDGTANSAAATVSITISAVNDVPVADAQTLSVAEDTPLTIKLTGSDVENSSLTYSIVTQPTGGTLSGTAPNLTYTPKANFNGADSFAFKVNDGSANSAAAWISLTVTPVNDAPVATPITLGTAPNTALAVTLAGTDVEGSPLTYEVVTSPVNGTLSGTAPALTYTPNLNYTGSDSFTYRVNDGTINSATATVSITIAAGNIAPVANSQSLTVEEDSTLSIKLTGSDPEAKPITYFVITQPTGGTLSGTVPNLTYTPAANFSGADSFAFRVNDGNSNSPAAWISITVTPVNDAPVATARTISTTPGVAVGVTLAGTDVEGSALTYVIVNAPANGTLSGTAPNLTYTPNTNFSGNDNFTYRVNDGTLNSANATVAISVGVSNRVPQAHTKSATTMKGKAVKVTLSGTDPDADTLSYRIVSAPEDGTLTGTPPNVTYTPVAKWTGNDKFTYVVNDGKADSPVATVNVKVKDANQKPTATSRSVAVNQNTTVTISVSGTDADGDSLTYAMAAAPKFGTIVGNGVDFRYTPNTGFKGKDKFTFVANDGTINSAVATVEINVVNPNNKAPSALSQNLGAPAKKAVAIFLQGTDPDSDPLTFRVVTPPANGTITGKGANLKFKPVATFSGTVSFTYVANDGSLDSAPATVTITIAPPAPAVRSIAAKSKAAAVGEAGPVPGLVVNSTPTGGMILTVTGVPGQRYALEHSENLTGWSNLQEVDIPETGAVDLEMTVPPGAVRVFFRLQTPD</sequence>
<reference evidence="3 4" key="1">
    <citation type="submission" date="2024-04" db="EMBL/GenBank/DDBJ databases">
        <title>Luteolibacter sp. isolated from soil.</title>
        <authorList>
            <person name="An J."/>
        </authorList>
    </citation>
    <scope>NUCLEOTIDE SEQUENCE [LARGE SCALE GENOMIC DNA]</scope>
    <source>
        <strain evidence="3 4">Y139</strain>
    </source>
</reference>
<dbReference type="PROSITE" id="PS50853">
    <property type="entry name" value="FN3"/>
    <property type="match status" value="1"/>
</dbReference>
<dbReference type="PANTHER" id="PTHR45739">
    <property type="entry name" value="MATRIX PROTEIN, PUTATIVE-RELATED"/>
    <property type="match status" value="1"/>
</dbReference>
<dbReference type="RefSeq" id="WP_341403310.1">
    <property type="nucleotide sequence ID" value="NZ_JBBUKT010000002.1"/>
</dbReference>
<dbReference type="InterPro" id="IPR051561">
    <property type="entry name" value="FRAS1_ECM"/>
</dbReference>
<evidence type="ECO:0000256" key="1">
    <source>
        <dbReference type="SAM" id="SignalP"/>
    </source>
</evidence>
<feature type="chain" id="PRO_5045569852" evidence="1">
    <location>
        <begin position="40"/>
        <end position="1026"/>
    </location>
</feature>
<dbReference type="InterPro" id="IPR013783">
    <property type="entry name" value="Ig-like_fold"/>
</dbReference>
<accession>A0ABU9ASB0</accession>
<comment type="caution">
    <text evidence="3">The sequence shown here is derived from an EMBL/GenBank/DDBJ whole genome shotgun (WGS) entry which is preliminary data.</text>
</comment>
<name>A0ABU9ASB0_9BACT</name>
<protein>
    <submittedName>
        <fullName evidence="3">Ig-like domain-containing protein</fullName>
    </submittedName>
</protein>
<evidence type="ECO:0000259" key="2">
    <source>
        <dbReference type="PROSITE" id="PS50853"/>
    </source>
</evidence>
<dbReference type="PANTHER" id="PTHR45739:SF11">
    <property type="entry name" value="FRAS1-RELATED EXTRACELLULAR MATRIX PROTEIN 1-LIKE ISOFORM X1"/>
    <property type="match status" value="1"/>
</dbReference>
<dbReference type="Gene3D" id="2.60.40.2810">
    <property type="match status" value="9"/>
</dbReference>
<dbReference type="Proteomes" id="UP001371305">
    <property type="component" value="Unassembled WGS sequence"/>
</dbReference>
<dbReference type="InterPro" id="IPR003961">
    <property type="entry name" value="FN3_dom"/>
</dbReference>
<dbReference type="Gene3D" id="2.60.40.10">
    <property type="entry name" value="Immunoglobulins"/>
    <property type="match status" value="1"/>
</dbReference>
<evidence type="ECO:0000313" key="4">
    <source>
        <dbReference type="Proteomes" id="UP001371305"/>
    </source>
</evidence>
<dbReference type="CDD" id="cd00063">
    <property type="entry name" value="FN3"/>
    <property type="match status" value="1"/>
</dbReference>
<keyword evidence="1" id="KW-0732">Signal</keyword>
<dbReference type="Pfam" id="PF17963">
    <property type="entry name" value="Big_9"/>
    <property type="match status" value="9"/>
</dbReference>